<sequence>MARLAPSGMIFIPCLNGISHNEIESATPEDITAGCNVLLHAMLERAKVV</sequence>
<accession>A0A1J5PDP1</accession>
<dbReference type="SUPFAM" id="SSF53187">
    <property type="entry name" value="Zn-dependent exopeptidases"/>
    <property type="match status" value="1"/>
</dbReference>
<reference evidence="1" key="1">
    <citation type="submission" date="2016-10" db="EMBL/GenBank/DDBJ databases">
        <title>Sequence of Gallionella enrichment culture.</title>
        <authorList>
            <person name="Poehlein A."/>
            <person name="Muehling M."/>
            <person name="Daniel R."/>
        </authorList>
    </citation>
    <scope>NUCLEOTIDE SEQUENCE</scope>
</reference>
<dbReference type="AlphaFoldDB" id="A0A1J5PDP1"/>
<comment type="caution">
    <text evidence="1">The sequence shown here is derived from an EMBL/GenBank/DDBJ whole genome shotgun (WGS) entry which is preliminary data.</text>
</comment>
<protein>
    <submittedName>
        <fullName evidence="1">Putative hydrolase</fullName>
        <ecNumber evidence="1">3.-.-.-</ecNumber>
    </submittedName>
</protein>
<name>A0A1J5PDP1_9ZZZZ</name>
<keyword evidence="1" id="KW-0378">Hydrolase</keyword>
<gene>
    <name evidence="1" type="ORF">GALL_489390</name>
</gene>
<dbReference type="EC" id="3.-.-.-" evidence="1"/>
<organism evidence="1">
    <name type="scientific">mine drainage metagenome</name>
    <dbReference type="NCBI Taxonomy" id="410659"/>
    <lineage>
        <taxon>unclassified sequences</taxon>
        <taxon>metagenomes</taxon>
        <taxon>ecological metagenomes</taxon>
    </lineage>
</organism>
<dbReference type="Gene3D" id="3.40.630.10">
    <property type="entry name" value="Zn peptidases"/>
    <property type="match status" value="1"/>
</dbReference>
<dbReference type="GO" id="GO:0016787">
    <property type="term" value="F:hydrolase activity"/>
    <property type="evidence" value="ECO:0007669"/>
    <property type="project" value="UniProtKB-KW"/>
</dbReference>
<dbReference type="EMBL" id="MLJW01004715">
    <property type="protein sequence ID" value="OIQ69462.1"/>
    <property type="molecule type" value="Genomic_DNA"/>
</dbReference>
<evidence type="ECO:0000313" key="1">
    <source>
        <dbReference type="EMBL" id="OIQ69462.1"/>
    </source>
</evidence>
<proteinExistence type="predicted"/>